<dbReference type="AlphaFoldDB" id="A0A223SBL1"/>
<name>A0A223SBL1_9ACTN</name>
<gene>
    <name evidence="3" type="ORF">CDO52_24600</name>
</gene>
<keyword evidence="1" id="KW-0812">Transmembrane</keyword>
<protein>
    <recommendedName>
        <fullName evidence="2">Low molecular weight protein antigen 6 PH domain-containing protein</fullName>
    </recommendedName>
</protein>
<feature type="transmembrane region" description="Helical" evidence="1">
    <location>
        <begin position="15"/>
        <end position="33"/>
    </location>
</feature>
<evidence type="ECO:0000256" key="1">
    <source>
        <dbReference type="SAM" id="Phobius"/>
    </source>
</evidence>
<keyword evidence="1" id="KW-1133">Transmembrane helix</keyword>
<proteinExistence type="predicted"/>
<sequence>MDRGVKPFTAPLSRVLGWVWIGVVVLLLIDLLVNGGGRTAVVAAAVLLCTVGATYVLWLRPRVAAQEDGVRVVNPLRETFVPWAAFTWADVTDVLRIHAGGQVIRSWPLRETKRAVVRDNLRRAGSDGGPILEEESDDPRELRPVNLVARQLREEAQRRKAEPTAAAADDSGALSTVWSPDALVALGVPVLLLVAALLVG</sequence>
<keyword evidence="1" id="KW-0472">Membrane</keyword>
<evidence type="ECO:0000313" key="4">
    <source>
        <dbReference type="Proteomes" id="UP000215005"/>
    </source>
</evidence>
<dbReference type="Proteomes" id="UP000215005">
    <property type="component" value="Chromosome"/>
</dbReference>
<feature type="domain" description="Low molecular weight protein antigen 6 PH" evidence="2">
    <location>
        <begin position="60"/>
        <end position="86"/>
    </location>
</feature>
<accession>A0A223SBL1</accession>
<organism evidence="3 4">
    <name type="scientific">Nocardiopsis gilva YIM 90087</name>
    <dbReference type="NCBI Taxonomy" id="1235441"/>
    <lineage>
        <taxon>Bacteria</taxon>
        <taxon>Bacillati</taxon>
        <taxon>Actinomycetota</taxon>
        <taxon>Actinomycetes</taxon>
        <taxon>Streptosporangiales</taxon>
        <taxon>Nocardiopsidaceae</taxon>
        <taxon>Nocardiopsis</taxon>
    </lineage>
</organism>
<dbReference type="InterPro" id="IPR019692">
    <property type="entry name" value="CFP-6_PH"/>
</dbReference>
<evidence type="ECO:0000313" key="3">
    <source>
        <dbReference type="EMBL" id="ASU85558.1"/>
    </source>
</evidence>
<dbReference type="EMBL" id="CP022753">
    <property type="protein sequence ID" value="ASU85558.1"/>
    <property type="molecule type" value="Genomic_DNA"/>
</dbReference>
<feature type="transmembrane region" description="Helical" evidence="1">
    <location>
        <begin position="182"/>
        <end position="199"/>
    </location>
</feature>
<dbReference type="Pfam" id="PF10756">
    <property type="entry name" value="bPH_6"/>
    <property type="match status" value="1"/>
</dbReference>
<evidence type="ECO:0000259" key="2">
    <source>
        <dbReference type="Pfam" id="PF10756"/>
    </source>
</evidence>
<reference evidence="3 4" key="1">
    <citation type="submission" date="2017-08" db="EMBL/GenBank/DDBJ databases">
        <title>The complete genome sequence of Nocardiopsis gilva YIM 90087.</title>
        <authorList>
            <person name="Yin M."/>
            <person name="Tang S."/>
        </authorList>
    </citation>
    <scope>NUCLEOTIDE SEQUENCE [LARGE SCALE GENOMIC DNA]</scope>
    <source>
        <strain evidence="3 4">YIM 90087</strain>
    </source>
</reference>
<dbReference type="KEGG" id="ngv:CDO52_24600"/>
<feature type="transmembrane region" description="Helical" evidence="1">
    <location>
        <begin position="40"/>
        <end position="58"/>
    </location>
</feature>
<keyword evidence="4" id="KW-1185">Reference proteome</keyword>